<evidence type="ECO:0000259" key="1">
    <source>
        <dbReference type="Pfam" id="PF03625"/>
    </source>
</evidence>
<dbReference type="CDD" id="cd14797">
    <property type="entry name" value="DUF302"/>
    <property type="match status" value="2"/>
</dbReference>
<feature type="domain" description="DUF302" evidence="1">
    <location>
        <begin position="80"/>
        <end position="143"/>
    </location>
</feature>
<evidence type="ECO:0000313" key="2">
    <source>
        <dbReference type="EMBL" id="CDN40624.1"/>
    </source>
</evidence>
<dbReference type="EMBL" id="HG937516">
    <property type="protein sequence ID" value="CDN40624.1"/>
    <property type="molecule type" value="Genomic_DNA"/>
</dbReference>
<keyword evidence="3" id="KW-1185">Reference proteome</keyword>
<dbReference type="InterPro" id="IPR005180">
    <property type="entry name" value="DUF302"/>
</dbReference>
<protein>
    <recommendedName>
        <fullName evidence="1">DUF302 domain-containing protein</fullName>
    </recommendedName>
</protein>
<reference evidence="2 3" key="1">
    <citation type="journal article" date="2015" name="Clin. Infect. Dis.">
        <title>Genomic Investigations unmask Mycoplasma amphoriforme, a new respiratory pathogen.</title>
        <authorList>
            <person name="Gillespie S.H."/>
            <person name="Ling C.L."/>
            <person name="Oravcova K."/>
            <person name="Pinheiro M."/>
            <person name="Wells L."/>
            <person name="Bryant J.M."/>
            <person name="McHugh T.D."/>
            <person name="Bebear C."/>
            <person name="Webster D."/>
            <person name="Harris S.R."/>
            <person name="Seth-Smith H.M."/>
            <person name="Thomson N.R."/>
        </authorList>
    </citation>
    <scope>NUCLEOTIDE SEQUENCE [LARGE SCALE GENOMIC DNA]</scope>
    <source>
        <strain evidence="2 3">A39</strain>
    </source>
</reference>
<dbReference type="SUPFAM" id="SSF103247">
    <property type="entry name" value="TT1751-like"/>
    <property type="match status" value="2"/>
</dbReference>
<evidence type="ECO:0000313" key="3">
    <source>
        <dbReference type="Proteomes" id="UP000261764"/>
    </source>
</evidence>
<dbReference type="Proteomes" id="UP000261764">
    <property type="component" value="Chromosome I"/>
</dbReference>
<name>A0A292II55_9MOLU</name>
<dbReference type="RefSeq" id="WP_343251248.1">
    <property type="nucleotide sequence ID" value="NZ_HG937516.1"/>
</dbReference>
<dbReference type="PROSITE" id="PS51257">
    <property type="entry name" value="PROKAR_LIPOPROTEIN"/>
    <property type="match status" value="1"/>
</dbReference>
<dbReference type="AlphaFoldDB" id="A0A292II55"/>
<sequence length="352" mass="39045">MKKSKIRLISILGGIIPVVGLITTSCAQIKDNKRVLNQQQFNNYNYHAREAIDQNANNTYLKLKDIIQKHPGSLTIFSEIDHRQNAIQAGLEGNAIPKFNKVIIFGNGGTGTNLMVKSPGLGLELPLRIQVFEDGGKTWVSTNATVGTLTNHGQNDEALANRFVDVVQKIIDQIAKPLNNPENSTPVANDKYERKPAEVTIQENGTAENTASQTFEKFKKQILANAKIEPKDEKTPNFGRNLKEGAGIFAVIDHRQNAIDGKFKDQSTKFNNFNKVLIFGNAKVGTNLINAQPNIGLELPLRLHVYVQNNKVFVNTNAIESVLTKYGPQTEQRKSLANTLINAVKKNFFDKI</sequence>
<gene>
    <name evidence="2" type="ORF">MAMA39_05060</name>
</gene>
<dbReference type="InterPro" id="IPR035923">
    <property type="entry name" value="TT1751-like_sf"/>
</dbReference>
<dbReference type="PANTHER" id="PTHR38342">
    <property type="entry name" value="SLR5037 PROTEIN"/>
    <property type="match status" value="1"/>
</dbReference>
<dbReference type="PANTHER" id="PTHR38342:SF2">
    <property type="entry name" value="INNER MEMBRANE OR EXPORTED"/>
    <property type="match status" value="1"/>
</dbReference>
<feature type="domain" description="DUF302" evidence="1">
    <location>
        <begin position="272"/>
        <end position="317"/>
    </location>
</feature>
<dbReference type="Pfam" id="PF03625">
    <property type="entry name" value="DUF302"/>
    <property type="match status" value="2"/>
</dbReference>
<organism evidence="2 3">
    <name type="scientific">Mycoplasma amphoriforme A39</name>
    <dbReference type="NCBI Taxonomy" id="572419"/>
    <lineage>
        <taxon>Bacteria</taxon>
        <taxon>Bacillati</taxon>
        <taxon>Mycoplasmatota</taxon>
        <taxon>Mollicutes</taxon>
        <taxon>Mycoplasmataceae</taxon>
        <taxon>Mycoplasma</taxon>
    </lineage>
</organism>
<dbReference type="KEGG" id="mamp:MAMA39_05060"/>
<dbReference type="Gene3D" id="3.30.310.70">
    <property type="entry name" value="TT1751-like domain"/>
    <property type="match status" value="2"/>
</dbReference>
<proteinExistence type="predicted"/>
<accession>A0A292II55</accession>